<evidence type="ECO:0000259" key="1">
    <source>
        <dbReference type="Pfam" id="PF12248"/>
    </source>
</evidence>
<dbReference type="PANTHER" id="PTHR36695">
    <property type="entry name" value="AGAP008648-PA"/>
    <property type="match status" value="1"/>
</dbReference>
<dbReference type="OrthoDB" id="6044186at2759"/>
<dbReference type="Proteomes" id="UP000683360">
    <property type="component" value="Unassembled WGS sequence"/>
</dbReference>
<protein>
    <recommendedName>
        <fullName evidence="1">Farnesoic acid O-methyl transferase domain-containing protein</fullName>
    </recommendedName>
</protein>
<proteinExistence type="predicted"/>
<dbReference type="InterPro" id="IPR022041">
    <property type="entry name" value="Methyltransf_FA"/>
</dbReference>
<comment type="caution">
    <text evidence="2">The sequence shown here is derived from an EMBL/GenBank/DDBJ whole genome shotgun (WGS) entry which is preliminary data.</text>
</comment>
<dbReference type="AlphaFoldDB" id="A0A8S3SI84"/>
<dbReference type="PANTHER" id="PTHR36695:SF12">
    <property type="entry name" value="AGAP008648-PA"/>
    <property type="match status" value="1"/>
</dbReference>
<gene>
    <name evidence="2" type="ORF">MEDL_33905</name>
</gene>
<name>A0A8S3SI84_MYTED</name>
<feature type="domain" description="Farnesoic acid O-methyl transferase" evidence="1">
    <location>
        <begin position="5"/>
        <end position="139"/>
    </location>
</feature>
<keyword evidence="3" id="KW-1185">Reference proteome</keyword>
<sequence length="229" mass="25765">MRTPNYENYYTNLSTFQILLTNRFIKFHVKVCNDAFVLLSAANNLQSDCYQICIGGHGNSKVFLRVRRNGTITGFSLWESGLLSCLEFKVFEVNWEESGRITLMSGRGTVMNWTDPSPIQIKGLGIMTGWGSEGLWILEHLSLFTGFYCSESDTYGNMTLLSTTVQRSRITCTAEFSTRNDCLGVNFNTNTKTCEIVAGGQPIVKSVAYHWKFYSKCLNENKACLACIV</sequence>
<organism evidence="2 3">
    <name type="scientific">Mytilus edulis</name>
    <name type="common">Blue mussel</name>
    <dbReference type="NCBI Taxonomy" id="6550"/>
    <lineage>
        <taxon>Eukaryota</taxon>
        <taxon>Metazoa</taxon>
        <taxon>Spiralia</taxon>
        <taxon>Lophotrochozoa</taxon>
        <taxon>Mollusca</taxon>
        <taxon>Bivalvia</taxon>
        <taxon>Autobranchia</taxon>
        <taxon>Pteriomorphia</taxon>
        <taxon>Mytilida</taxon>
        <taxon>Mytiloidea</taxon>
        <taxon>Mytilidae</taxon>
        <taxon>Mytilinae</taxon>
        <taxon>Mytilus</taxon>
    </lineage>
</organism>
<reference evidence="2" key="1">
    <citation type="submission" date="2021-03" db="EMBL/GenBank/DDBJ databases">
        <authorList>
            <person name="Bekaert M."/>
        </authorList>
    </citation>
    <scope>NUCLEOTIDE SEQUENCE</scope>
</reference>
<dbReference type="Pfam" id="PF12248">
    <property type="entry name" value="Methyltransf_FA"/>
    <property type="match status" value="1"/>
</dbReference>
<evidence type="ECO:0000313" key="3">
    <source>
        <dbReference type="Proteomes" id="UP000683360"/>
    </source>
</evidence>
<evidence type="ECO:0000313" key="2">
    <source>
        <dbReference type="EMBL" id="CAG2220425.1"/>
    </source>
</evidence>
<accession>A0A8S3SI84</accession>
<dbReference type="EMBL" id="CAJPWZ010001661">
    <property type="protein sequence ID" value="CAG2220425.1"/>
    <property type="molecule type" value="Genomic_DNA"/>
</dbReference>